<keyword evidence="8" id="KW-0249">Electron transport</keyword>
<evidence type="ECO:0000256" key="8">
    <source>
        <dbReference type="ARBA" id="ARBA00022982"/>
    </source>
</evidence>
<evidence type="ECO:0000256" key="3">
    <source>
        <dbReference type="ARBA" id="ARBA00022448"/>
    </source>
</evidence>
<comment type="similarity">
    <text evidence="12">Belongs to the cytochrome b561 family.</text>
</comment>
<evidence type="ECO:0000256" key="13">
    <source>
        <dbReference type="SAM" id="Phobius"/>
    </source>
</evidence>
<evidence type="ECO:0000256" key="5">
    <source>
        <dbReference type="ARBA" id="ARBA00022617"/>
    </source>
</evidence>
<dbReference type="EMBL" id="CP009888">
    <property type="protein sequence ID" value="AIY66327.1"/>
    <property type="molecule type" value="Genomic_DNA"/>
</dbReference>
<protein>
    <submittedName>
        <fullName evidence="15">Cytochrome B561</fullName>
    </submittedName>
</protein>
<dbReference type="GO" id="GO:0046872">
    <property type="term" value="F:metal ion binding"/>
    <property type="evidence" value="ECO:0007669"/>
    <property type="project" value="UniProtKB-KW"/>
</dbReference>
<dbReference type="GO" id="GO:0005886">
    <property type="term" value="C:plasma membrane"/>
    <property type="evidence" value="ECO:0007669"/>
    <property type="project" value="UniProtKB-SubCell"/>
</dbReference>
<comment type="subcellular location">
    <subcellularLocation>
        <location evidence="2">Cell membrane</location>
        <topology evidence="2">Multi-pass membrane protein</topology>
    </subcellularLocation>
</comment>
<dbReference type="GO" id="GO:0009055">
    <property type="term" value="F:electron transfer activity"/>
    <property type="evidence" value="ECO:0007669"/>
    <property type="project" value="InterPro"/>
</dbReference>
<dbReference type="OrthoDB" id="9793784at2"/>
<gene>
    <name evidence="15" type="ORF">OM33_07790</name>
</gene>
<accession>A0A0A7EK36</accession>
<sequence>MVLDNETKFGTVSKVFHWLSAIVILGLFAVGFWMVDLNYYSEWYRTAPYWHKSIGILLLGFTLARLLWKFITPSPKTLTTHTKLTQLATKLGHLALYSILLVILISGYLISTADGRAIEVFTWFEVMSLGELIANQEDVAGSIHKYTAYSLMAIVLIHILAALKHHFIDKDATLRRMIK</sequence>
<feature type="transmembrane region" description="Helical" evidence="13">
    <location>
        <begin position="91"/>
        <end position="110"/>
    </location>
</feature>
<dbReference type="PANTHER" id="PTHR30529">
    <property type="entry name" value="CYTOCHROME B561"/>
    <property type="match status" value="1"/>
</dbReference>
<feature type="transmembrane region" description="Helical" evidence="13">
    <location>
        <begin position="146"/>
        <end position="167"/>
    </location>
</feature>
<keyword evidence="6 13" id="KW-0812">Transmembrane</keyword>
<dbReference type="InterPro" id="IPR016174">
    <property type="entry name" value="Di-haem_cyt_TM"/>
</dbReference>
<feature type="transmembrane region" description="Helical" evidence="13">
    <location>
        <begin position="49"/>
        <end position="71"/>
    </location>
</feature>
<dbReference type="GO" id="GO:0022904">
    <property type="term" value="P:respiratory electron transport chain"/>
    <property type="evidence" value="ECO:0007669"/>
    <property type="project" value="InterPro"/>
</dbReference>
<evidence type="ECO:0000256" key="2">
    <source>
        <dbReference type="ARBA" id="ARBA00004651"/>
    </source>
</evidence>
<dbReference type="SUPFAM" id="SSF81342">
    <property type="entry name" value="Transmembrane di-heme cytochromes"/>
    <property type="match status" value="1"/>
</dbReference>
<keyword evidence="7" id="KW-0479">Metal-binding</keyword>
<dbReference type="GO" id="GO:0020037">
    <property type="term" value="F:heme binding"/>
    <property type="evidence" value="ECO:0007669"/>
    <property type="project" value="TreeGrafter"/>
</dbReference>
<organism evidence="15 16">
    <name type="scientific">Pseudoalteromonas piratica</name>
    <dbReference type="NCBI Taxonomy" id="1348114"/>
    <lineage>
        <taxon>Bacteria</taxon>
        <taxon>Pseudomonadati</taxon>
        <taxon>Pseudomonadota</taxon>
        <taxon>Gammaproteobacteria</taxon>
        <taxon>Alteromonadales</taxon>
        <taxon>Pseudoalteromonadaceae</taxon>
        <taxon>Pseudoalteromonas</taxon>
    </lineage>
</organism>
<dbReference type="Pfam" id="PF01292">
    <property type="entry name" value="Ni_hydr_CYTB"/>
    <property type="match status" value="1"/>
</dbReference>
<evidence type="ECO:0000256" key="7">
    <source>
        <dbReference type="ARBA" id="ARBA00022723"/>
    </source>
</evidence>
<evidence type="ECO:0000256" key="6">
    <source>
        <dbReference type="ARBA" id="ARBA00022692"/>
    </source>
</evidence>
<dbReference type="STRING" id="1348114.OM33_07790"/>
<dbReference type="HOGENOM" id="CLU_095321_4_1_6"/>
<evidence type="ECO:0000256" key="12">
    <source>
        <dbReference type="ARBA" id="ARBA00037975"/>
    </source>
</evidence>
<feature type="transmembrane region" description="Helical" evidence="13">
    <location>
        <begin position="15"/>
        <end position="37"/>
    </location>
</feature>
<keyword evidence="5" id="KW-0349">Heme</keyword>
<feature type="domain" description="Cytochrome b561 bacterial/Ni-hydrogenase" evidence="14">
    <location>
        <begin position="9"/>
        <end position="178"/>
    </location>
</feature>
<keyword evidence="3" id="KW-0813">Transport</keyword>
<evidence type="ECO:0000259" key="14">
    <source>
        <dbReference type="Pfam" id="PF01292"/>
    </source>
</evidence>
<dbReference type="InterPro" id="IPR011577">
    <property type="entry name" value="Cyt_b561_bac/Ni-Hgenase"/>
</dbReference>
<dbReference type="AlphaFoldDB" id="A0A0A7EK36"/>
<comment type="cofactor">
    <cofactor evidence="1">
        <name>heme b</name>
        <dbReference type="ChEBI" id="CHEBI:60344"/>
    </cofactor>
</comment>
<evidence type="ECO:0000256" key="4">
    <source>
        <dbReference type="ARBA" id="ARBA00022475"/>
    </source>
</evidence>
<dbReference type="eggNOG" id="COG3038">
    <property type="taxonomic scope" value="Bacteria"/>
</dbReference>
<evidence type="ECO:0000256" key="11">
    <source>
        <dbReference type="ARBA" id="ARBA00023136"/>
    </source>
</evidence>
<dbReference type="InterPro" id="IPR052168">
    <property type="entry name" value="Cytochrome_b561_oxidase"/>
</dbReference>
<dbReference type="PANTHER" id="PTHR30529:SF1">
    <property type="entry name" value="CYTOCHROME B561 HOMOLOG 2"/>
    <property type="match status" value="1"/>
</dbReference>
<dbReference type="Proteomes" id="UP000030341">
    <property type="component" value="Chromosome 1"/>
</dbReference>
<keyword evidence="4" id="KW-1003">Cell membrane</keyword>
<keyword evidence="11 13" id="KW-0472">Membrane</keyword>
<keyword evidence="16" id="KW-1185">Reference proteome</keyword>
<dbReference type="RefSeq" id="WP_038643158.1">
    <property type="nucleotide sequence ID" value="NZ_CP009888.1"/>
</dbReference>
<evidence type="ECO:0000256" key="1">
    <source>
        <dbReference type="ARBA" id="ARBA00001970"/>
    </source>
</evidence>
<reference evidence="15 16" key="1">
    <citation type="submission" date="2014-11" db="EMBL/GenBank/DDBJ databases">
        <title>Complete Genome Sequence of Pseudoalteromonas sp. Strain OCN003 Isolated from Kaneohe Bay, Oahu, Hawaii.</title>
        <authorList>
            <person name="Beurmann S."/>
            <person name="Videau P."/>
            <person name="Ushijima B."/>
            <person name="Smith A.M."/>
            <person name="Aeby G.S."/>
            <person name="Callahan S.M."/>
            <person name="Belcaid M."/>
        </authorList>
    </citation>
    <scope>NUCLEOTIDE SEQUENCE [LARGE SCALE GENOMIC DNA]</scope>
    <source>
        <strain evidence="15 16">OCN003</strain>
    </source>
</reference>
<evidence type="ECO:0000313" key="16">
    <source>
        <dbReference type="Proteomes" id="UP000030341"/>
    </source>
</evidence>
<dbReference type="KEGG" id="pseo:OM33_07790"/>
<name>A0A0A7EK36_9GAMM</name>
<dbReference type="Gene3D" id="1.20.950.20">
    <property type="entry name" value="Transmembrane di-heme cytochromes, Chain C"/>
    <property type="match status" value="1"/>
</dbReference>
<keyword evidence="9 13" id="KW-1133">Transmembrane helix</keyword>
<keyword evidence="10" id="KW-0408">Iron</keyword>
<evidence type="ECO:0000256" key="9">
    <source>
        <dbReference type="ARBA" id="ARBA00022989"/>
    </source>
</evidence>
<proteinExistence type="inferred from homology"/>
<evidence type="ECO:0000313" key="15">
    <source>
        <dbReference type="EMBL" id="AIY66327.1"/>
    </source>
</evidence>
<evidence type="ECO:0000256" key="10">
    <source>
        <dbReference type="ARBA" id="ARBA00023004"/>
    </source>
</evidence>